<dbReference type="Gene3D" id="3.80.10.10">
    <property type="entry name" value="Ribonuclease Inhibitor"/>
    <property type="match status" value="1"/>
</dbReference>
<reference evidence="2 3" key="1">
    <citation type="submission" date="2015-04" db="EMBL/GenBank/DDBJ databases">
        <authorList>
            <person name="Syromyatnikov M.Y."/>
            <person name="Popov V.N."/>
        </authorList>
    </citation>
    <scope>NUCLEOTIDE SEQUENCE [LARGE SCALE GENOMIC DNA]</scope>
</reference>
<dbReference type="SMART" id="SM00256">
    <property type="entry name" value="FBOX"/>
    <property type="match status" value="1"/>
</dbReference>
<evidence type="ECO:0000313" key="2">
    <source>
        <dbReference type="EMBL" id="CRK91415.1"/>
    </source>
</evidence>
<sequence>MSLEVYNYKIITTNTSELLLDSRNLMENLPEEILITIFSFLSPKLLKITTLVSRRWNQIISNSPKLMKHYLLNITSSRGNLNKIPNLTRKIESFHIDNLKKETFDILTIHNIRSLMFTECKLEKCELSAALKPLTKLESLKLFGVKLNESTRNASVGIVYLMFIYRYGIGNENFTDLVNLIKNQQSLETLKILENNSDDLIQNKAFLNLPFKLKTFEIGKIESDSNLMTFLLLHQEKLINLSFICKLKAQNLLLLAKNFSQLERLTISCNFQCVSESKVEFSSKLKRLKLIGYLKLPQAQQLFTILFPSVTKVCFNDTKIDKSCCCFLHSHESFQETRPTNIDDLFTVT</sequence>
<protein>
    <submittedName>
        <fullName evidence="2">CLUMA_CG005087, isoform A</fullName>
    </submittedName>
</protein>
<dbReference type="PROSITE" id="PS50181">
    <property type="entry name" value="FBOX"/>
    <property type="match status" value="1"/>
</dbReference>
<dbReference type="Pfam" id="PF12937">
    <property type="entry name" value="F-box-like"/>
    <property type="match status" value="1"/>
</dbReference>
<keyword evidence="3" id="KW-1185">Reference proteome</keyword>
<dbReference type="Proteomes" id="UP000183832">
    <property type="component" value="Unassembled WGS sequence"/>
</dbReference>
<feature type="domain" description="F-box" evidence="1">
    <location>
        <begin position="23"/>
        <end position="70"/>
    </location>
</feature>
<dbReference type="OrthoDB" id="9970076at2759"/>
<name>A0A1J1HTM3_9DIPT</name>
<gene>
    <name evidence="2" type="ORF">CLUMA_CG005087</name>
</gene>
<proteinExistence type="predicted"/>
<dbReference type="InterPro" id="IPR001810">
    <property type="entry name" value="F-box_dom"/>
</dbReference>
<dbReference type="EMBL" id="CVRI01000020">
    <property type="protein sequence ID" value="CRK91415.1"/>
    <property type="molecule type" value="Genomic_DNA"/>
</dbReference>
<evidence type="ECO:0000313" key="3">
    <source>
        <dbReference type="Proteomes" id="UP000183832"/>
    </source>
</evidence>
<evidence type="ECO:0000259" key="1">
    <source>
        <dbReference type="PROSITE" id="PS50181"/>
    </source>
</evidence>
<dbReference type="SUPFAM" id="SSF52047">
    <property type="entry name" value="RNI-like"/>
    <property type="match status" value="1"/>
</dbReference>
<dbReference type="InterPro" id="IPR036047">
    <property type="entry name" value="F-box-like_dom_sf"/>
</dbReference>
<organism evidence="2 3">
    <name type="scientific">Clunio marinus</name>
    <dbReference type="NCBI Taxonomy" id="568069"/>
    <lineage>
        <taxon>Eukaryota</taxon>
        <taxon>Metazoa</taxon>
        <taxon>Ecdysozoa</taxon>
        <taxon>Arthropoda</taxon>
        <taxon>Hexapoda</taxon>
        <taxon>Insecta</taxon>
        <taxon>Pterygota</taxon>
        <taxon>Neoptera</taxon>
        <taxon>Endopterygota</taxon>
        <taxon>Diptera</taxon>
        <taxon>Nematocera</taxon>
        <taxon>Chironomoidea</taxon>
        <taxon>Chironomidae</taxon>
        <taxon>Clunio</taxon>
    </lineage>
</organism>
<dbReference type="InterPro" id="IPR032675">
    <property type="entry name" value="LRR_dom_sf"/>
</dbReference>
<dbReference type="AlphaFoldDB" id="A0A1J1HTM3"/>
<dbReference type="SUPFAM" id="SSF81383">
    <property type="entry name" value="F-box domain"/>
    <property type="match status" value="1"/>
</dbReference>
<accession>A0A1J1HTM3</accession>